<dbReference type="GO" id="GO:0043565">
    <property type="term" value="F:sequence-specific DNA binding"/>
    <property type="evidence" value="ECO:0007669"/>
    <property type="project" value="InterPro"/>
</dbReference>
<dbReference type="EMBL" id="PVZG01000002">
    <property type="protein sequence ID" value="PRY32194.1"/>
    <property type="molecule type" value="Genomic_DNA"/>
</dbReference>
<dbReference type="InterPro" id="IPR050204">
    <property type="entry name" value="AraC_XylS_family_regulators"/>
</dbReference>
<keyword evidence="1" id="KW-0805">Transcription regulation</keyword>
<keyword evidence="2" id="KW-0238">DNA-binding</keyword>
<dbReference type="AlphaFoldDB" id="A0A2T0SFL0"/>
<dbReference type="PANTHER" id="PTHR46796">
    <property type="entry name" value="HTH-TYPE TRANSCRIPTIONAL ACTIVATOR RHAS-RELATED"/>
    <property type="match status" value="1"/>
</dbReference>
<evidence type="ECO:0000259" key="4">
    <source>
        <dbReference type="PROSITE" id="PS01124"/>
    </source>
</evidence>
<dbReference type="Proteomes" id="UP000239209">
    <property type="component" value="Unassembled WGS sequence"/>
</dbReference>
<dbReference type="Gene3D" id="1.10.10.60">
    <property type="entry name" value="Homeodomain-like"/>
    <property type="match status" value="1"/>
</dbReference>
<evidence type="ECO:0000256" key="1">
    <source>
        <dbReference type="ARBA" id="ARBA00023015"/>
    </source>
</evidence>
<sequence length="323" mass="35267">MGAVRALKMTTSDLDQAGAILGRHFYANDIDPLAPAGRWEARFDVTPAESVVIGDLRFGRDVRIAFGDLGAYHVDVPLSGELLWRQGDGGLRTTGRGSAAVFQPEGATVLERWNADCRLLAVKIDRVALEDQLSRMLDAPVPRPLRFGPGFDVGSGPGSTWARLIRLLATDAGQQAGLIRHPLLGRSLRESVLTGLLLAADHPYRDRLDDRRPVLAAPRAVRRAVEAMRDDPARPFTLSDLADIGGVGERSLQYGFRRYVGVTPMAYLRKVRLRLVHEELRASGASGATVTEIAYRNGFVHLGRFAAAYRAEYGVPPSHTLRG</sequence>
<evidence type="ECO:0000313" key="5">
    <source>
        <dbReference type="EMBL" id="PRY32194.1"/>
    </source>
</evidence>
<name>A0A2T0SFL0_9ACTN</name>
<dbReference type="InterPro" id="IPR009057">
    <property type="entry name" value="Homeodomain-like_sf"/>
</dbReference>
<dbReference type="SUPFAM" id="SSF46689">
    <property type="entry name" value="Homeodomain-like"/>
    <property type="match status" value="1"/>
</dbReference>
<dbReference type="SMART" id="SM00342">
    <property type="entry name" value="HTH_ARAC"/>
    <property type="match status" value="1"/>
</dbReference>
<dbReference type="InterPro" id="IPR035418">
    <property type="entry name" value="AraC-bd_2"/>
</dbReference>
<comment type="caution">
    <text evidence="5">The sequence shown here is derived from an EMBL/GenBank/DDBJ whole genome shotgun (WGS) entry which is preliminary data.</text>
</comment>
<dbReference type="PROSITE" id="PS00041">
    <property type="entry name" value="HTH_ARAC_FAMILY_1"/>
    <property type="match status" value="1"/>
</dbReference>
<dbReference type="Pfam" id="PF14525">
    <property type="entry name" value="AraC_binding_2"/>
    <property type="match status" value="1"/>
</dbReference>
<organism evidence="5 6">
    <name type="scientific">Pseudosporangium ferrugineum</name>
    <dbReference type="NCBI Taxonomy" id="439699"/>
    <lineage>
        <taxon>Bacteria</taxon>
        <taxon>Bacillati</taxon>
        <taxon>Actinomycetota</taxon>
        <taxon>Actinomycetes</taxon>
        <taxon>Micromonosporales</taxon>
        <taxon>Micromonosporaceae</taxon>
        <taxon>Pseudosporangium</taxon>
    </lineage>
</organism>
<keyword evidence="3" id="KW-0804">Transcription</keyword>
<reference evidence="5 6" key="1">
    <citation type="submission" date="2018-03" db="EMBL/GenBank/DDBJ databases">
        <title>Genomic Encyclopedia of Archaeal and Bacterial Type Strains, Phase II (KMG-II): from individual species to whole genera.</title>
        <authorList>
            <person name="Goeker M."/>
        </authorList>
    </citation>
    <scope>NUCLEOTIDE SEQUENCE [LARGE SCALE GENOMIC DNA]</scope>
    <source>
        <strain evidence="5 6">DSM 45348</strain>
    </source>
</reference>
<evidence type="ECO:0000256" key="2">
    <source>
        <dbReference type="ARBA" id="ARBA00023125"/>
    </source>
</evidence>
<gene>
    <name evidence="5" type="ORF">CLV70_102405</name>
</gene>
<feature type="domain" description="HTH araC/xylS-type" evidence="4">
    <location>
        <begin position="222"/>
        <end position="323"/>
    </location>
</feature>
<dbReference type="InterPro" id="IPR018060">
    <property type="entry name" value="HTH_AraC"/>
</dbReference>
<accession>A0A2T0SFL0</accession>
<dbReference type="PROSITE" id="PS01124">
    <property type="entry name" value="HTH_ARAC_FAMILY_2"/>
    <property type="match status" value="1"/>
</dbReference>
<dbReference type="Pfam" id="PF12833">
    <property type="entry name" value="HTH_18"/>
    <property type="match status" value="1"/>
</dbReference>
<keyword evidence="6" id="KW-1185">Reference proteome</keyword>
<protein>
    <submittedName>
        <fullName evidence="5">AraC family transcriptional regulator</fullName>
    </submittedName>
</protein>
<dbReference type="GO" id="GO:0003700">
    <property type="term" value="F:DNA-binding transcription factor activity"/>
    <property type="evidence" value="ECO:0007669"/>
    <property type="project" value="InterPro"/>
</dbReference>
<evidence type="ECO:0000313" key="6">
    <source>
        <dbReference type="Proteomes" id="UP000239209"/>
    </source>
</evidence>
<dbReference type="PANTHER" id="PTHR46796:SF12">
    <property type="entry name" value="HTH-TYPE DNA-BINDING TRANSCRIPTIONAL ACTIVATOR EUTR"/>
    <property type="match status" value="1"/>
</dbReference>
<proteinExistence type="predicted"/>
<dbReference type="InterPro" id="IPR018062">
    <property type="entry name" value="HTH_AraC-typ_CS"/>
</dbReference>
<evidence type="ECO:0000256" key="3">
    <source>
        <dbReference type="ARBA" id="ARBA00023163"/>
    </source>
</evidence>